<name>A0A0A9FA26_ARUDO</name>
<reference evidence="1" key="1">
    <citation type="submission" date="2014-09" db="EMBL/GenBank/DDBJ databases">
        <authorList>
            <person name="Magalhaes I.L.F."/>
            <person name="Oliveira U."/>
            <person name="Santos F.R."/>
            <person name="Vidigal T.H.D.A."/>
            <person name="Brescovit A.D."/>
            <person name="Santos A.J."/>
        </authorList>
    </citation>
    <scope>NUCLEOTIDE SEQUENCE</scope>
    <source>
        <tissue evidence="1">Shoot tissue taken approximately 20 cm above the soil surface</tissue>
    </source>
</reference>
<organism evidence="1">
    <name type="scientific">Arundo donax</name>
    <name type="common">Giant reed</name>
    <name type="synonym">Donax arundinaceus</name>
    <dbReference type="NCBI Taxonomy" id="35708"/>
    <lineage>
        <taxon>Eukaryota</taxon>
        <taxon>Viridiplantae</taxon>
        <taxon>Streptophyta</taxon>
        <taxon>Embryophyta</taxon>
        <taxon>Tracheophyta</taxon>
        <taxon>Spermatophyta</taxon>
        <taxon>Magnoliopsida</taxon>
        <taxon>Liliopsida</taxon>
        <taxon>Poales</taxon>
        <taxon>Poaceae</taxon>
        <taxon>PACMAD clade</taxon>
        <taxon>Arundinoideae</taxon>
        <taxon>Arundineae</taxon>
        <taxon>Arundo</taxon>
    </lineage>
</organism>
<reference evidence="1" key="2">
    <citation type="journal article" date="2015" name="Data Brief">
        <title>Shoot transcriptome of the giant reed, Arundo donax.</title>
        <authorList>
            <person name="Barrero R.A."/>
            <person name="Guerrero F.D."/>
            <person name="Moolhuijzen P."/>
            <person name="Goolsby J.A."/>
            <person name="Tidwell J."/>
            <person name="Bellgard S.E."/>
            <person name="Bellgard M.I."/>
        </authorList>
    </citation>
    <scope>NUCLEOTIDE SEQUENCE</scope>
    <source>
        <tissue evidence="1">Shoot tissue taken approximately 20 cm above the soil surface</tissue>
    </source>
</reference>
<dbReference type="EMBL" id="GBRH01188719">
    <property type="protein sequence ID" value="JAE09177.1"/>
    <property type="molecule type" value="Transcribed_RNA"/>
</dbReference>
<proteinExistence type="predicted"/>
<accession>A0A0A9FA26</accession>
<evidence type="ECO:0000313" key="1">
    <source>
        <dbReference type="EMBL" id="JAE09177.1"/>
    </source>
</evidence>
<dbReference type="AlphaFoldDB" id="A0A0A9FA26"/>
<sequence>MNHSQQHRNHLAFSVQLACTLGAVLISALDCAPLWRPGNPPSSCTCTSLR</sequence>
<protein>
    <submittedName>
        <fullName evidence="1">Uncharacterized protein</fullName>
    </submittedName>
</protein>